<accession>A0A4S5BLE7</accession>
<dbReference type="GO" id="GO:0004497">
    <property type="term" value="F:monooxygenase activity"/>
    <property type="evidence" value="ECO:0007669"/>
    <property type="project" value="UniProtKB-KW"/>
</dbReference>
<organism evidence="6 7">
    <name type="scientific">Lampropedia aestuarii</name>
    <dbReference type="NCBI Taxonomy" id="2562762"/>
    <lineage>
        <taxon>Bacteria</taxon>
        <taxon>Pseudomonadati</taxon>
        <taxon>Pseudomonadota</taxon>
        <taxon>Betaproteobacteria</taxon>
        <taxon>Burkholderiales</taxon>
        <taxon>Comamonadaceae</taxon>
        <taxon>Lampropedia</taxon>
    </lineage>
</organism>
<dbReference type="GO" id="GO:0006552">
    <property type="term" value="P:L-leucine catabolic process"/>
    <property type="evidence" value="ECO:0007669"/>
    <property type="project" value="TreeGrafter"/>
</dbReference>
<evidence type="ECO:0000256" key="3">
    <source>
        <dbReference type="SAM" id="MobiDB-lite"/>
    </source>
</evidence>
<dbReference type="InterPro" id="IPR013786">
    <property type="entry name" value="AcylCoA_DH/ox_N"/>
</dbReference>
<dbReference type="InterPro" id="IPR013107">
    <property type="entry name" value="Acyl-CoA_DH_C"/>
</dbReference>
<evidence type="ECO:0000256" key="1">
    <source>
        <dbReference type="ARBA" id="ARBA00022630"/>
    </source>
</evidence>
<dbReference type="Gene3D" id="1.20.140.10">
    <property type="entry name" value="Butyryl-CoA Dehydrogenase, subunit A, domain 3"/>
    <property type="match status" value="1"/>
</dbReference>
<dbReference type="FunFam" id="2.40.110.10:FF:000020">
    <property type="entry name" value="Putative acyl-CoA dehydrogenase YdbM"/>
    <property type="match status" value="1"/>
</dbReference>
<evidence type="ECO:0000259" key="4">
    <source>
        <dbReference type="Pfam" id="PF02771"/>
    </source>
</evidence>
<dbReference type="Pfam" id="PF08028">
    <property type="entry name" value="Acyl-CoA_dh_2"/>
    <property type="match status" value="1"/>
</dbReference>
<protein>
    <submittedName>
        <fullName evidence="6">Monooxygenase</fullName>
    </submittedName>
</protein>
<dbReference type="Proteomes" id="UP000306236">
    <property type="component" value="Unassembled WGS sequence"/>
</dbReference>
<dbReference type="PANTHER" id="PTHR43884">
    <property type="entry name" value="ACYL-COA DEHYDROGENASE"/>
    <property type="match status" value="1"/>
</dbReference>
<feature type="domain" description="Acyl-CoA dehydrogenase/oxidase N-terminal" evidence="4">
    <location>
        <begin position="49"/>
        <end position="149"/>
    </location>
</feature>
<comment type="caution">
    <text evidence="6">The sequence shown here is derived from an EMBL/GenBank/DDBJ whole genome shotgun (WGS) entry which is preliminary data.</text>
</comment>
<evidence type="ECO:0000259" key="5">
    <source>
        <dbReference type="Pfam" id="PF08028"/>
    </source>
</evidence>
<evidence type="ECO:0000313" key="7">
    <source>
        <dbReference type="Proteomes" id="UP000306236"/>
    </source>
</evidence>
<dbReference type="PANTHER" id="PTHR43884:SF12">
    <property type="entry name" value="ISOVALERYL-COA DEHYDROGENASE, MITOCHONDRIAL-RELATED"/>
    <property type="match status" value="1"/>
</dbReference>
<dbReference type="SUPFAM" id="SSF56645">
    <property type="entry name" value="Acyl-CoA dehydrogenase NM domain-like"/>
    <property type="match status" value="1"/>
</dbReference>
<gene>
    <name evidence="6" type="ORF">E8K88_09775</name>
</gene>
<dbReference type="Gene3D" id="2.40.110.10">
    <property type="entry name" value="Butyryl-CoA Dehydrogenase, subunit A, domain 2"/>
    <property type="match status" value="1"/>
</dbReference>
<feature type="domain" description="Acyl-CoA dehydrogenase C-terminal" evidence="5">
    <location>
        <begin position="269"/>
        <end position="404"/>
    </location>
</feature>
<dbReference type="Pfam" id="PF02771">
    <property type="entry name" value="Acyl-CoA_dh_N"/>
    <property type="match status" value="1"/>
</dbReference>
<dbReference type="SUPFAM" id="SSF47203">
    <property type="entry name" value="Acyl-CoA dehydrogenase C-terminal domain-like"/>
    <property type="match status" value="1"/>
</dbReference>
<proteinExistence type="predicted"/>
<dbReference type="OrthoDB" id="571684at2"/>
<dbReference type="Gene3D" id="1.10.540.10">
    <property type="entry name" value="Acyl-CoA dehydrogenase/oxidase, N-terminal domain"/>
    <property type="match status" value="1"/>
</dbReference>
<keyword evidence="2" id="KW-0560">Oxidoreductase</keyword>
<dbReference type="AlphaFoldDB" id="A0A4S5BLE7"/>
<dbReference type="InterPro" id="IPR036250">
    <property type="entry name" value="AcylCo_DH-like_C"/>
</dbReference>
<dbReference type="InterPro" id="IPR046373">
    <property type="entry name" value="Acyl-CoA_Oxase/DH_mid-dom_sf"/>
</dbReference>
<name>A0A4S5BLE7_9BURK</name>
<sequence>MTEPVASASPDQPGSSAAQAQQALSLATLGPKHAADTEPYHIPEGDFAEVARSLSQQFATSAAARDLAGGTPLAERQALRQSGLLALSIPQQYGGLGANWVQTLDVVRQIATADSSLAHVFGFQHLHLATVQLFGSPAQWQPWLEKTARHRWFWGNTLNPLDKRTLATQHDGYWEFSGKKSFTSGALDSHMLVASAIDANNGQLLIGVVPTERSGIRLLHDWNNMGQRQTDSGSALFERVRVELGELLLNPGPLSTPRSTLRPLLAQLIFVHVFLGVAQGAFEQAKAYTVEEAKPWFKSDAEVASKDVHVLAMFGEFWSALEATRLLSLQAAERFEAAWQLGDAVTPAQRGEVAVAVFAAKVAASRSGLDLTSRLFEATGARATHAALRFDRFWRNLRTQTLHDPLHYKLQELGDWALNGDFPQPSFYS</sequence>
<evidence type="ECO:0000256" key="2">
    <source>
        <dbReference type="ARBA" id="ARBA00023002"/>
    </source>
</evidence>
<dbReference type="PIRSF" id="PIRSF016578">
    <property type="entry name" value="HsaA"/>
    <property type="match status" value="1"/>
</dbReference>
<keyword evidence="7" id="KW-1185">Reference proteome</keyword>
<reference evidence="6 7" key="1">
    <citation type="submission" date="2019-04" db="EMBL/GenBank/DDBJ databases">
        <title>Lampropedia sp YIM MLB12 draf genome.</title>
        <authorList>
            <person name="Wang Y.-X."/>
        </authorList>
    </citation>
    <scope>NUCLEOTIDE SEQUENCE [LARGE SCALE GENOMIC DNA]</scope>
    <source>
        <strain evidence="6 7">YIM MLB12</strain>
    </source>
</reference>
<dbReference type="InterPro" id="IPR009100">
    <property type="entry name" value="AcylCoA_DH/oxidase_NM_dom_sf"/>
</dbReference>
<dbReference type="GO" id="GO:0050660">
    <property type="term" value="F:flavin adenine dinucleotide binding"/>
    <property type="evidence" value="ECO:0007669"/>
    <property type="project" value="InterPro"/>
</dbReference>
<dbReference type="RefSeq" id="WP_136406485.1">
    <property type="nucleotide sequence ID" value="NZ_SSWX01000011.1"/>
</dbReference>
<dbReference type="EMBL" id="SSWX01000011">
    <property type="protein sequence ID" value="THJ33210.1"/>
    <property type="molecule type" value="Genomic_DNA"/>
</dbReference>
<keyword evidence="6" id="KW-0503">Monooxygenase</keyword>
<feature type="region of interest" description="Disordered" evidence="3">
    <location>
        <begin position="1"/>
        <end position="25"/>
    </location>
</feature>
<keyword evidence="1" id="KW-0285">Flavoprotein</keyword>
<evidence type="ECO:0000313" key="6">
    <source>
        <dbReference type="EMBL" id="THJ33210.1"/>
    </source>
</evidence>
<dbReference type="InterPro" id="IPR037069">
    <property type="entry name" value="AcylCoA_DH/ox_N_sf"/>
</dbReference>
<dbReference type="GO" id="GO:0008470">
    <property type="term" value="F:3-methylbutanoyl-CoA dehydrogenase activity"/>
    <property type="evidence" value="ECO:0007669"/>
    <property type="project" value="TreeGrafter"/>
</dbReference>